<protein>
    <submittedName>
        <fullName evidence="1">Uncharacterized protein</fullName>
    </submittedName>
</protein>
<dbReference type="OrthoDB" id="4623781at2"/>
<gene>
    <name evidence="1" type="ORF">F0Q45_11125</name>
</gene>
<sequence length="108" mass="11925">MPDIDFGLAYDFINPADGVPRQLRFARNWAPPGDPRVFDGTGQLVAIADDTRRADHGHTTALSAPDVHLDDVRAALRGWETWAMITDTEVNLAEVRRRIDSAGLGCLR</sequence>
<comment type="caution">
    <text evidence="1">The sequence shown here is derived from an EMBL/GenBank/DDBJ whole genome shotgun (WGS) entry which is preliminary data.</text>
</comment>
<reference evidence="1 2" key="1">
    <citation type="submission" date="2019-09" db="EMBL/GenBank/DDBJ databases">
        <title>Report of infection by Mycobacterium simiae a patient suffering from pulmonary tuberculosis.</title>
        <authorList>
            <person name="Mohanty P.S."/>
            <person name="Bansal A.K."/>
            <person name="Singh H."/>
            <person name="Sharma S."/>
            <person name="Patil S.A."/>
            <person name="Upadhaya P."/>
            <person name="Singh P.K."/>
            <person name="Kumar D."/>
            <person name="Kumar S."/>
            <person name="Singh R.K."/>
            <person name="Chaudhary B."/>
        </authorList>
    </citation>
    <scope>NUCLEOTIDE SEQUENCE [LARGE SCALE GENOMIC DNA]</scope>
    <source>
        <strain evidence="1 2">JAL-560-SIM</strain>
    </source>
</reference>
<name>A0A5B1BS68_MYCSI</name>
<accession>A0A5B1BS68</accession>
<dbReference type="AlphaFoldDB" id="A0A5B1BS68"/>
<dbReference type="RefSeq" id="WP_149654008.1">
    <property type="nucleotide sequence ID" value="NZ_VTZN01000054.1"/>
</dbReference>
<evidence type="ECO:0000313" key="1">
    <source>
        <dbReference type="EMBL" id="KAA1250183.1"/>
    </source>
</evidence>
<evidence type="ECO:0000313" key="2">
    <source>
        <dbReference type="Proteomes" id="UP000324701"/>
    </source>
</evidence>
<dbReference type="Proteomes" id="UP000324701">
    <property type="component" value="Unassembled WGS sequence"/>
</dbReference>
<proteinExistence type="predicted"/>
<organism evidence="1 2">
    <name type="scientific">Mycobacterium simiae</name>
    <name type="common">Mycobacterium habana</name>
    <dbReference type="NCBI Taxonomy" id="1784"/>
    <lineage>
        <taxon>Bacteria</taxon>
        <taxon>Bacillati</taxon>
        <taxon>Actinomycetota</taxon>
        <taxon>Actinomycetes</taxon>
        <taxon>Mycobacteriales</taxon>
        <taxon>Mycobacteriaceae</taxon>
        <taxon>Mycobacterium</taxon>
        <taxon>Mycobacterium simiae complex</taxon>
    </lineage>
</organism>
<keyword evidence="2" id="KW-1185">Reference proteome</keyword>
<dbReference type="EMBL" id="VTZN01000054">
    <property type="protein sequence ID" value="KAA1250183.1"/>
    <property type="molecule type" value="Genomic_DNA"/>
</dbReference>